<evidence type="ECO:0000256" key="1">
    <source>
        <dbReference type="SAM" id="Coils"/>
    </source>
</evidence>
<organism evidence="2">
    <name type="scientific">Albugo laibachii Nc14</name>
    <dbReference type="NCBI Taxonomy" id="890382"/>
    <lineage>
        <taxon>Eukaryota</taxon>
        <taxon>Sar</taxon>
        <taxon>Stramenopiles</taxon>
        <taxon>Oomycota</taxon>
        <taxon>Peronosporomycetes</taxon>
        <taxon>Albuginales</taxon>
        <taxon>Albuginaceae</taxon>
        <taxon>Albugo</taxon>
    </lineage>
</organism>
<feature type="coiled-coil region" evidence="1">
    <location>
        <begin position="14"/>
        <end position="131"/>
    </location>
</feature>
<protein>
    <submittedName>
        <fullName evidence="2">AlNc14C47G3772 protein</fullName>
    </submittedName>
</protein>
<reference evidence="2" key="1">
    <citation type="journal article" date="2011" name="PLoS Biol.">
        <title>Gene gain and loss during evolution of obligate parasitism in the white rust pathogen of Arabidopsis thaliana.</title>
        <authorList>
            <person name="Kemen E."/>
            <person name="Gardiner A."/>
            <person name="Schultz-Larsen T."/>
            <person name="Kemen A.C."/>
            <person name="Balmuth A.L."/>
            <person name="Robert-Seilaniantz A."/>
            <person name="Bailey K."/>
            <person name="Holub E."/>
            <person name="Studholme D.J."/>
            <person name="Maclean D."/>
            <person name="Jones J.D."/>
        </authorList>
    </citation>
    <scope>NUCLEOTIDE SEQUENCE</scope>
</reference>
<evidence type="ECO:0000313" key="2">
    <source>
        <dbReference type="EMBL" id="CCA18229.1"/>
    </source>
</evidence>
<keyword evidence="1" id="KW-0175">Coiled coil</keyword>
<dbReference type="AlphaFoldDB" id="F0WAQ7"/>
<accession>F0WAQ7</accession>
<name>F0WAQ7_9STRA</name>
<sequence>MFTQLLEFMKGIQTSQLETRNEELSNALEDKSGRLNNAVKTITDLNTKVEDLEVEGLQSSQLEKRNDELSRALKDKSARLNDTLETISELNAKVEDLEAERLQSIQLETRNEELSNALEDKSARLKTMHSKQSASSMQKLYTLRSNFSSSLPTLRNYRHCSIKSQI</sequence>
<gene>
    <name evidence="2" type="primary">AlNc14C47G3772</name>
    <name evidence="2" type="ORF">ALNC14_043720</name>
</gene>
<dbReference type="HOGENOM" id="CLU_1605718_0_0_1"/>
<reference evidence="2" key="2">
    <citation type="submission" date="2011-02" db="EMBL/GenBank/DDBJ databases">
        <authorList>
            <person name="MacLean D."/>
        </authorList>
    </citation>
    <scope>NUCLEOTIDE SEQUENCE</scope>
</reference>
<proteinExistence type="predicted"/>
<dbReference type="EMBL" id="FR824092">
    <property type="protein sequence ID" value="CCA18229.1"/>
    <property type="molecule type" value="Genomic_DNA"/>
</dbReference>